<organism evidence="1 3">
    <name type="scientific">Methylovulum psychrotolerans</name>
    <dbReference type="NCBI Taxonomy" id="1704499"/>
    <lineage>
        <taxon>Bacteria</taxon>
        <taxon>Pseudomonadati</taxon>
        <taxon>Pseudomonadota</taxon>
        <taxon>Gammaproteobacteria</taxon>
        <taxon>Methylococcales</taxon>
        <taxon>Methylococcaceae</taxon>
        <taxon>Methylovulum</taxon>
    </lineage>
</organism>
<dbReference type="RefSeq" id="WP_088617526.1">
    <property type="nucleotide sequence ID" value="NZ_CP022129.1"/>
</dbReference>
<protein>
    <submittedName>
        <fullName evidence="1">Amine oxidase</fullName>
    </submittedName>
</protein>
<gene>
    <name evidence="2" type="ORF">AADEFJLK_01267</name>
    <name evidence="1" type="ORF">CEK71_00390</name>
</gene>
<evidence type="ECO:0000313" key="3">
    <source>
        <dbReference type="Proteomes" id="UP000197019"/>
    </source>
</evidence>
<dbReference type="OrthoDB" id="337830at2"/>
<name>A0A1Z4BTS9_9GAMM</name>
<accession>A0A1Z4BTS9</accession>
<proteinExistence type="predicted"/>
<evidence type="ECO:0000313" key="2">
    <source>
        <dbReference type="EMBL" id="POZ52663.1"/>
    </source>
</evidence>
<evidence type="ECO:0000313" key="1">
    <source>
        <dbReference type="EMBL" id="ASF44643.1"/>
    </source>
</evidence>
<dbReference type="AlphaFoldDB" id="A0A1Z4BTS9"/>
<reference evidence="2 4" key="2">
    <citation type="submission" date="2017-11" db="EMBL/GenBank/DDBJ databases">
        <title>Draft Genome Sequence of Methylobacter psychrotolerans Sph1T, an Obligate Methanotroph from Low-Temperature Environments.</title>
        <authorList>
            <person name="Oshkin I.Y."/>
            <person name="Miroshnikov K."/>
            <person name="Belova S.E."/>
            <person name="Korzhenkov A."/>
            <person name="Toshchakov S.V."/>
            <person name="Dedysh S.N."/>
        </authorList>
    </citation>
    <scope>NUCLEOTIDE SEQUENCE [LARGE SCALE GENOMIC DNA]</scope>
    <source>
        <strain evidence="2 4">Sph1</strain>
    </source>
</reference>
<dbReference type="KEGG" id="mpsy:CEK71_00390"/>
<keyword evidence="3" id="KW-1185">Reference proteome</keyword>
<reference evidence="1 3" key="1">
    <citation type="submission" date="2017-06" db="EMBL/GenBank/DDBJ databases">
        <title>Genome Sequencing of the methanotroph Methylovulum psychrotolerants str. HV10-M2 isolated from a high-altitude environment.</title>
        <authorList>
            <person name="Mateos-Rivera A."/>
        </authorList>
    </citation>
    <scope>NUCLEOTIDE SEQUENCE [LARGE SCALE GENOMIC DNA]</scope>
    <source>
        <strain evidence="1 3">HV10_M2</strain>
    </source>
</reference>
<evidence type="ECO:0000313" key="4">
    <source>
        <dbReference type="Proteomes" id="UP000237423"/>
    </source>
</evidence>
<dbReference type="EMBL" id="CP022129">
    <property type="protein sequence ID" value="ASF44643.1"/>
    <property type="molecule type" value="Genomic_DNA"/>
</dbReference>
<dbReference type="EMBL" id="PGFZ01000002">
    <property type="protein sequence ID" value="POZ52663.1"/>
    <property type="molecule type" value="Genomic_DNA"/>
</dbReference>
<dbReference type="Proteomes" id="UP000197019">
    <property type="component" value="Chromosome"/>
</dbReference>
<dbReference type="Proteomes" id="UP000237423">
    <property type="component" value="Unassembled WGS sequence"/>
</dbReference>
<sequence length="163" mass="18443">MTNISPNAASIGQFHRYIAERKLLLRKHYEQLLAYDLSRQQWDGCFQRNVLVVLTQAYDEALAYLQILPFDSSAVPINRGLSELSKQVLTVFDGFVDEFLLFVVDKHRTSCALSNFPSEHKPDKAYVNAVRHDIAGLWQNFALAVNAYILDSVPPSILGEDSL</sequence>